<gene>
    <name evidence="1" type="ORF">FHR92_003333</name>
</gene>
<reference evidence="1 2" key="1">
    <citation type="submission" date="2020-08" db="EMBL/GenBank/DDBJ databases">
        <title>Genomic Encyclopedia of Type Strains, Phase III (KMG-III): the genomes of soil and plant-associated and newly described type strains.</title>
        <authorList>
            <person name="Whitman W."/>
        </authorList>
    </citation>
    <scope>NUCLEOTIDE SEQUENCE [LARGE SCALE GENOMIC DNA]</scope>
    <source>
        <strain evidence="1 2">CECT 8693</strain>
    </source>
</reference>
<accession>A0A7W3XSR0</accession>
<evidence type="ECO:0000313" key="2">
    <source>
        <dbReference type="Proteomes" id="UP000567067"/>
    </source>
</evidence>
<name>A0A7W3XSR0_9BACL</name>
<protein>
    <submittedName>
        <fullName evidence="1">Uncharacterized protein</fullName>
    </submittedName>
</protein>
<evidence type="ECO:0000313" key="1">
    <source>
        <dbReference type="EMBL" id="MBA9086853.1"/>
    </source>
</evidence>
<dbReference type="RefSeq" id="WP_182537310.1">
    <property type="nucleotide sequence ID" value="NZ_JACJIP010000023.1"/>
</dbReference>
<comment type="caution">
    <text evidence="1">The sequence shown here is derived from an EMBL/GenBank/DDBJ whole genome shotgun (WGS) entry which is preliminary data.</text>
</comment>
<organism evidence="1 2">
    <name type="scientific">Fontibacillus solani</name>
    <dbReference type="NCBI Taxonomy" id="1572857"/>
    <lineage>
        <taxon>Bacteria</taxon>
        <taxon>Bacillati</taxon>
        <taxon>Bacillota</taxon>
        <taxon>Bacilli</taxon>
        <taxon>Bacillales</taxon>
        <taxon>Paenibacillaceae</taxon>
        <taxon>Fontibacillus</taxon>
    </lineage>
</organism>
<keyword evidence="2" id="KW-1185">Reference proteome</keyword>
<sequence length="138" mass="15464">MILKIISIALLALNLNLHQPDQSMVQIFDVQQEKVVKQIPLTDDLSMSLIGLLNSSPKIYGGMDMNPKSGFIIHVEFKNPVKLSSAVYTDLVKEVYLFLEPGEKPKSLIYYNTQRGVIVVVLKGDSDQFIKSELVSKL</sequence>
<dbReference type="EMBL" id="JACJIP010000023">
    <property type="protein sequence ID" value="MBA9086853.1"/>
    <property type="molecule type" value="Genomic_DNA"/>
</dbReference>
<proteinExistence type="predicted"/>
<dbReference type="AlphaFoldDB" id="A0A7W3XSR0"/>
<dbReference type="Proteomes" id="UP000567067">
    <property type="component" value="Unassembled WGS sequence"/>
</dbReference>